<protein>
    <submittedName>
        <fullName evidence="3">SRPBCC domain-containing protein</fullName>
    </submittedName>
</protein>
<comment type="similarity">
    <text evidence="1">Belongs to the AHA1 family.</text>
</comment>
<name>A0A2K9PMB1_9FLAO</name>
<dbReference type="Proteomes" id="UP000235826">
    <property type="component" value="Chromosome"/>
</dbReference>
<evidence type="ECO:0000256" key="1">
    <source>
        <dbReference type="ARBA" id="ARBA00006817"/>
    </source>
</evidence>
<dbReference type="CDD" id="cd07814">
    <property type="entry name" value="SRPBCC_CalC_Aha1-like"/>
    <property type="match status" value="1"/>
</dbReference>
<organism evidence="3 4">
    <name type="scientific">Flavivirga eckloniae</name>
    <dbReference type="NCBI Taxonomy" id="1803846"/>
    <lineage>
        <taxon>Bacteria</taxon>
        <taxon>Pseudomonadati</taxon>
        <taxon>Bacteroidota</taxon>
        <taxon>Flavobacteriia</taxon>
        <taxon>Flavobacteriales</taxon>
        <taxon>Flavobacteriaceae</taxon>
        <taxon>Flavivirga</taxon>
    </lineage>
</organism>
<dbReference type="InterPro" id="IPR023393">
    <property type="entry name" value="START-like_dom_sf"/>
</dbReference>
<dbReference type="Gene3D" id="3.30.530.20">
    <property type="match status" value="1"/>
</dbReference>
<accession>A0A2K9PMB1</accession>
<evidence type="ECO:0000259" key="2">
    <source>
        <dbReference type="Pfam" id="PF08327"/>
    </source>
</evidence>
<reference evidence="3 4" key="1">
    <citation type="submission" date="2018-01" db="EMBL/GenBank/DDBJ databases">
        <title>Complete genome sequence of Flavivirga eckloniae ECD14 isolated from seaweed Ecklonia cava.</title>
        <authorList>
            <person name="Lee J.H."/>
            <person name="Baik K.S."/>
            <person name="Seong C.N."/>
        </authorList>
    </citation>
    <scope>NUCLEOTIDE SEQUENCE [LARGE SCALE GENOMIC DNA]</scope>
    <source>
        <strain evidence="3 4">ECD14</strain>
    </source>
</reference>
<keyword evidence="4" id="KW-1185">Reference proteome</keyword>
<feature type="domain" description="Activator of Hsp90 ATPase homologue 1/2-like C-terminal" evidence="2">
    <location>
        <begin position="13"/>
        <end position="131"/>
    </location>
</feature>
<proteinExistence type="inferred from homology"/>
<dbReference type="SUPFAM" id="SSF55961">
    <property type="entry name" value="Bet v1-like"/>
    <property type="match status" value="1"/>
</dbReference>
<dbReference type="EMBL" id="CP025791">
    <property type="protein sequence ID" value="AUP78204.1"/>
    <property type="molecule type" value="Genomic_DNA"/>
</dbReference>
<dbReference type="Pfam" id="PF08327">
    <property type="entry name" value="AHSA1"/>
    <property type="match status" value="1"/>
</dbReference>
<dbReference type="RefSeq" id="WP_102754861.1">
    <property type="nucleotide sequence ID" value="NZ_CP025791.1"/>
</dbReference>
<dbReference type="KEGG" id="fek:C1H87_05520"/>
<gene>
    <name evidence="3" type="ORF">C1H87_05520</name>
</gene>
<evidence type="ECO:0000313" key="4">
    <source>
        <dbReference type="Proteomes" id="UP000235826"/>
    </source>
</evidence>
<sequence>MSYNIYHNLIIKVSSKAVFDAVSLPEHLNNWWTLKSSGIPELHSEYNLNFTDAYNWFCKVSEVKKNKSFYLKMTNSDKDWNPTTFGFDLEAKESSTLVKFSHVNWKEDNHEFRNSSFCWAMLLNDLKNYLEKGTIVPFDERN</sequence>
<dbReference type="AlphaFoldDB" id="A0A2K9PMB1"/>
<evidence type="ECO:0000313" key="3">
    <source>
        <dbReference type="EMBL" id="AUP78204.1"/>
    </source>
</evidence>
<dbReference type="InterPro" id="IPR013538">
    <property type="entry name" value="ASHA1/2-like_C"/>
</dbReference>
<dbReference type="OrthoDB" id="287565at2"/>